<dbReference type="KEGG" id="psoj:PHYSODRAFT_299031"/>
<dbReference type="Proteomes" id="UP000002640">
    <property type="component" value="Unassembled WGS sequence"/>
</dbReference>
<proteinExistence type="predicted"/>
<dbReference type="GeneID" id="20641683"/>
<reference evidence="1 2" key="1">
    <citation type="journal article" date="2006" name="Science">
        <title>Phytophthora genome sequences uncover evolutionary origins and mechanisms of pathogenesis.</title>
        <authorList>
            <person name="Tyler B.M."/>
            <person name="Tripathy S."/>
            <person name="Zhang X."/>
            <person name="Dehal P."/>
            <person name="Jiang R.H."/>
            <person name="Aerts A."/>
            <person name="Arredondo F.D."/>
            <person name="Baxter L."/>
            <person name="Bensasson D."/>
            <person name="Beynon J.L."/>
            <person name="Chapman J."/>
            <person name="Damasceno C.M."/>
            <person name="Dorrance A.E."/>
            <person name="Dou D."/>
            <person name="Dickerman A.W."/>
            <person name="Dubchak I.L."/>
            <person name="Garbelotto M."/>
            <person name="Gijzen M."/>
            <person name="Gordon S.G."/>
            <person name="Govers F."/>
            <person name="Grunwald N.J."/>
            <person name="Huang W."/>
            <person name="Ivors K.L."/>
            <person name="Jones R.W."/>
            <person name="Kamoun S."/>
            <person name="Krampis K."/>
            <person name="Lamour K.H."/>
            <person name="Lee M.K."/>
            <person name="McDonald W.H."/>
            <person name="Medina M."/>
            <person name="Meijer H.J."/>
            <person name="Nordberg E.K."/>
            <person name="Maclean D.J."/>
            <person name="Ospina-Giraldo M.D."/>
            <person name="Morris P.F."/>
            <person name="Phuntumart V."/>
            <person name="Putnam N.H."/>
            <person name="Rash S."/>
            <person name="Rose J.K."/>
            <person name="Sakihama Y."/>
            <person name="Salamov A.A."/>
            <person name="Savidor A."/>
            <person name="Scheuring C.F."/>
            <person name="Smith B.M."/>
            <person name="Sobral B.W."/>
            <person name="Terry A."/>
            <person name="Torto-Alalibo T.A."/>
            <person name="Win J."/>
            <person name="Xu Z."/>
            <person name="Zhang H."/>
            <person name="Grigoriev I.V."/>
            <person name="Rokhsar D.S."/>
            <person name="Boore J.L."/>
        </authorList>
    </citation>
    <scope>NUCLEOTIDE SEQUENCE [LARGE SCALE GENOMIC DNA]</scope>
    <source>
        <strain evidence="1 2">P6497</strain>
    </source>
</reference>
<name>G4ZA54_PHYSP</name>
<sequence>MALIGGKCSDLDNNFYEAAALTDVSASGARRFSALDAISGVEGGTTDASRAADNNTTCPLQPNSYSAAARGILSWQVIAPQAAWGIWLRAGGHEHARQQRHTSRWRQQRATTR</sequence>
<gene>
    <name evidence="1" type="ORF">PHYSODRAFT_299031</name>
</gene>
<evidence type="ECO:0000313" key="1">
    <source>
        <dbReference type="EMBL" id="EGZ21193.1"/>
    </source>
</evidence>
<dbReference type="EMBL" id="JH159153">
    <property type="protein sequence ID" value="EGZ21193.1"/>
    <property type="molecule type" value="Genomic_DNA"/>
</dbReference>
<organism evidence="1 2">
    <name type="scientific">Phytophthora sojae (strain P6497)</name>
    <name type="common">Soybean stem and root rot agent</name>
    <name type="synonym">Phytophthora megasperma f. sp. glycines</name>
    <dbReference type="NCBI Taxonomy" id="1094619"/>
    <lineage>
        <taxon>Eukaryota</taxon>
        <taxon>Sar</taxon>
        <taxon>Stramenopiles</taxon>
        <taxon>Oomycota</taxon>
        <taxon>Peronosporomycetes</taxon>
        <taxon>Peronosporales</taxon>
        <taxon>Peronosporaceae</taxon>
        <taxon>Phytophthora</taxon>
    </lineage>
</organism>
<protein>
    <submittedName>
        <fullName evidence="1">Uncharacterized protein</fullName>
    </submittedName>
</protein>
<keyword evidence="2" id="KW-1185">Reference proteome</keyword>
<evidence type="ECO:0000313" key="2">
    <source>
        <dbReference type="Proteomes" id="UP000002640"/>
    </source>
</evidence>
<dbReference type="InParanoid" id="G4ZA54"/>
<dbReference type="AlphaFoldDB" id="G4ZA54"/>
<accession>G4ZA54</accession>
<dbReference type="RefSeq" id="XP_009523910.1">
    <property type="nucleotide sequence ID" value="XM_009525615.1"/>
</dbReference>